<gene>
    <name evidence="2" type="ORF">BIV23_38735</name>
</gene>
<dbReference type="AlphaFoldDB" id="A0A1S2PF79"/>
<dbReference type="Proteomes" id="UP000179642">
    <property type="component" value="Unassembled WGS sequence"/>
</dbReference>
<proteinExistence type="predicted"/>
<protein>
    <submittedName>
        <fullName evidence="2">Uncharacterized protein</fullName>
    </submittedName>
</protein>
<accession>A0A1S2PF79</accession>
<feature type="region of interest" description="Disordered" evidence="1">
    <location>
        <begin position="1"/>
        <end position="21"/>
    </location>
</feature>
<evidence type="ECO:0000313" key="2">
    <source>
        <dbReference type="EMBL" id="OIJ92290.1"/>
    </source>
</evidence>
<name>A0A1S2PF79_9ACTN</name>
<keyword evidence="3" id="KW-1185">Reference proteome</keyword>
<comment type="caution">
    <text evidence="2">The sequence shown here is derived from an EMBL/GenBank/DDBJ whole genome shotgun (WGS) entry which is preliminary data.</text>
</comment>
<sequence length="70" mass="7222">MQGRRHVARYPGPVGHRVGDEPLSPLLPAGWMLGGFAADKSLPLPPAGCSGTSMTAFCEAPGSMVSSSRL</sequence>
<evidence type="ECO:0000313" key="3">
    <source>
        <dbReference type="Proteomes" id="UP000179642"/>
    </source>
</evidence>
<reference evidence="2 3" key="1">
    <citation type="submission" date="2016-10" db="EMBL/GenBank/DDBJ databases">
        <title>Genome sequence of Streptomyces sp. MUSC 1.</title>
        <authorList>
            <person name="Lee L.-H."/>
            <person name="Ser H.-L."/>
            <person name="Law J.W.-F."/>
        </authorList>
    </citation>
    <scope>NUCLEOTIDE SEQUENCE [LARGE SCALE GENOMIC DNA]</scope>
    <source>
        <strain evidence="2 3">MUSC 1</strain>
    </source>
</reference>
<evidence type="ECO:0000256" key="1">
    <source>
        <dbReference type="SAM" id="MobiDB-lite"/>
    </source>
</evidence>
<organism evidence="2 3">
    <name type="scientific">Streptomyces monashensis</name>
    <dbReference type="NCBI Taxonomy" id="1678012"/>
    <lineage>
        <taxon>Bacteria</taxon>
        <taxon>Bacillati</taxon>
        <taxon>Actinomycetota</taxon>
        <taxon>Actinomycetes</taxon>
        <taxon>Kitasatosporales</taxon>
        <taxon>Streptomycetaceae</taxon>
        <taxon>Streptomyces</taxon>
    </lineage>
</organism>
<dbReference type="EMBL" id="MLYO01000081">
    <property type="protein sequence ID" value="OIJ92290.1"/>
    <property type="molecule type" value="Genomic_DNA"/>
</dbReference>